<comment type="caution">
    <text evidence="1">The sequence shown here is derived from an EMBL/GenBank/DDBJ whole genome shotgun (WGS) entry which is preliminary data.</text>
</comment>
<accession>A0A0F8WLZ6</accession>
<protein>
    <submittedName>
        <fullName evidence="1">Uncharacterized protein</fullName>
    </submittedName>
</protein>
<sequence>MAIKVGDKVRHGENPNSVVCDVVEVKDLGHGEGYEMIKIMLPSCFLGLTGYYAAMELVIVTKGV</sequence>
<evidence type="ECO:0000313" key="1">
    <source>
        <dbReference type="EMBL" id="KKK57867.1"/>
    </source>
</evidence>
<dbReference type="AlphaFoldDB" id="A0A0F8WLZ6"/>
<name>A0A0F8WLZ6_9ZZZZ</name>
<reference evidence="1" key="1">
    <citation type="journal article" date="2015" name="Nature">
        <title>Complex archaea that bridge the gap between prokaryotes and eukaryotes.</title>
        <authorList>
            <person name="Spang A."/>
            <person name="Saw J.H."/>
            <person name="Jorgensen S.L."/>
            <person name="Zaremba-Niedzwiedzka K."/>
            <person name="Martijn J."/>
            <person name="Lind A.E."/>
            <person name="van Eijk R."/>
            <person name="Schleper C."/>
            <person name="Guy L."/>
            <person name="Ettema T.J."/>
        </authorList>
    </citation>
    <scope>NUCLEOTIDE SEQUENCE</scope>
</reference>
<dbReference type="EMBL" id="LAZR01064262">
    <property type="protein sequence ID" value="KKK57867.1"/>
    <property type="molecule type" value="Genomic_DNA"/>
</dbReference>
<proteinExistence type="predicted"/>
<gene>
    <name evidence="1" type="ORF">LCGC14_3050160</name>
</gene>
<organism evidence="1">
    <name type="scientific">marine sediment metagenome</name>
    <dbReference type="NCBI Taxonomy" id="412755"/>
    <lineage>
        <taxon>unclassified sequences</taxon>
        <taxon>metagenomes</taxon>
        <taxon>ecological metagenomes</taxon>
    </lineage>
</organism>